<dbReference type="InterPro" id="IPR018060">
    <property type="entry name" value="HTH_AraC"/>
</dbReference>
<dbReference type="SUPFAM" id="SSF46689">
    <property type="entry name" value="Homeodomain-like"/>
    <property type="match status" value="1"/>
</dbReference>
<dbReference type="InterPro" id="IPR046532">
    <property type="entry name" value="DUF6597"/>
</dbReference>
<dbReference type="GO" id="GO:0003700">
    <property type="term" value="F:DNA-binding transcription factor activity"/>
    <property type="evidence" value="ECO:0007669"/>
    <property type="project" value="InterPro"/>
</dbReference>
<proteinExistence type="predicted"/>
<dbReference type="SMART" id="SM00342">
    <property type="entry name" value="HTH_ARAC"/>
    <property type="match status" value="1"/>
</dbReference>
<name>A0A6G4A265_9BACL</name>
<reference evidence="5" key="1">
    <citation type="submission" date="2020-02" db="EMBL/GenBank/DDBJ databases">
        <authorList>
            <person name="Shen X.-R."/>
            <person name="Zhang Y.-X."/>
        </authorList>
    </citation>
    <scope>NUCLEOTIDE SEQUENCE</scope>
    <source>
        <strain evidence="5">SYP-B3998</strain>
    </source>
</reference>
<dbReference type="PANTHER" id="PTHR46796">
    <property type="entry name" value="HTH-TYPE TRANSCRIPTIONAL ACTIVATOR RHAS-RELATED"/>
    <property type="match status" value="1"/>
</dbReference>
<dbReference type="PROSITE" id="PS01124">
    <property type="entry name" value="HTH_ARAC_FAMILY_2"/>
    <property type="match status" value="1"/>
</dbReference>
<gene>
    <name evidence="5" type="ORF">GK047_21420</name>
</gene>
<evidence type="ECO:0000256" key="3">
    <source>
        <dbReference type="ARBA" id="ARBA00023163"/>
    </source>
</evidence>
<dbReference type="RefSeq" id="WP_163951559.1">
    <property type="nucleotide sequence ID" value="NZ_JAAIKC010000010.1"/>
</dbReference>
<dbReference type="GO" id="GO:0043565">
    <property type="term" value="F:sequence-specific DNA binding"/>
    <property type="evidence" value="ECO:0007669"/>
    <property type="project" value="InterPro"/>
</dbReference>
<dbReference type="EMBL" id="JAAIKC010000010">
    <property type="protein sequence ID" value="NEW08563.1"/>
    <property type="molecule type" value="Genomic_DNA"/>
</dbReference>
<evidence type="ECO:0000256" key="2">
    <source>
        <dbReference type="ARBA" id="ARBA00023125"/>
    </source>
</evidence>
<protein>
    <submittedName>
        <fullName evidence="5">AraC family transcriptional regulator</fullName>
    </submittedName>
</protein>
<keyword evidence="3" id="KW-0804">Transcription</keyword>
<keyword evidence="2" id="KW-0238">DNA-binding</keyword>
<evidence type="ECO:0000259" key="4">
    <source>
        <dbReference type="PROSITE" id="PS01124"/>
    </source>
</evidence>
<sequence>MAAEIKPIGMLNNKSAETKFKLSLFRPSEHLAFFVENYWMVQWDLRGEEPFLSENLPHPSVHMVFEKNNTRVVGVVTGKFGYLLEGYGTIFGIKFRPGAFYPFMYIPVSQITNGTMKLTALFDLNVQELEDAILSQADREKMVETVEFFLTARLPERDDNVELINRIHQVMMSDRELTRVEHVASHFQMNSRGLQRLFNLYVGVSPKWVIQRYRLHDIAERTARDEELNWSQLALDLGYHDQTHLIKAFKSVIGLTPEEFRNRRASSE</sequence>
<dbReference type="AlphaFoldDB" id="A0A6G4A265"/>
<dbReference type="InterPro" id="IPR009057">
    <property type="entry name" value="Homeodomain-like_sf"/>
</dbReference>
<comment type="caution">
    <text evidence="5">The sequence shown here is derived from an EMBL/GenBank/DDBJ whole genome shotgun (WGS) entry which is preliminary data.</text>
</comment>
<feature type="domain" description="HTH araC/xylS-type" evidence="4">
    <location>
        <begin position="161"/>
        <end position="263"/>
    </location>
</feature>
<evidence type="ECO:0000313" key="5">
    <source>
        <dbReference type="EMBL" id="NEW08563.1"/>
    </source>
</evidence>
<dbReference type="Pfam" id="PF20240">
    <property type="entry name" value="DUF6597"/>
    <property type="match status" value="1"/>
</dbReference>
<dbReference type="Gene3D" id="1.10.10.60">
    <property type="entry name" value="Homeodomain-like"/>
    <property type="match status" value="1"/>
</dbReference>
<keyword evidence="1" id="KW-0805">Transcription regulation</keyword>
<dbReference type="InterPro" id="IPR050204">
    <property type="entry name" value="AraC_XylS_family_regulators"/>
</dbReference>
<evidence type="ECO:0000256" key="1">
    <source>
        <dbReference type="ARBA" id="ARBA00023015"/>
    </source>
</evidence>
<organism evidence="5">
    <name type="scientific">Paenibacillus sp. SYP-B3998</name>
    <dbReference type="NCBI Taxonomy" id="2678564"/>
    <lineage>
        <taxon>Bacteria</taxon>
        <taxon>Bacillati</taxon>
        <taxon>Bacillota</taxon>
        <taxon>Bacilli</taxon>
        <taxon>Bacillales</taxon>
        <taxon>Paenibacillaceae</taxon>
        <taxon>Paenibacillus</taxon>
    </lineage>
</organism>
<accession>A0A6G4A265</accession>
<dbReference type="Pfam" id="PF12833">
    <property type="entry name" value="HTH_18"/>
    <property type="match status" value="1"/>
</dbReference>